<dbReference type="InterPro" id="IPR035247">
    <property type="entry name" value="PRMT5_TIM"/>
</dbReference>
<dbReference type="PANTHER" id="PTHR10738:SF0">
    <property type="entry name" value="PROTEIN ARGININE N-METHYLTRANSFERASE 5"/>
    <property type="match status" value="1"/>
</dbReference>
<evidence type="ECO:0000259" key="2">
    <source>
        <dbReference type="Pfam" id="PF17285"/>
    </source>
</evidence>
<accession>A0ABD1HPK2</accession>
<comment type="caution">
    <text evidence="3">The sequence shown here is derived from an EMBL/GenBank/DDBJ whole genome shotgun (WGS) entry which is preliminary data.</text>
</comment>
<evidence type="ECO:0000313" key="3">
    <source>
        <dbReference type="EMBL" id="KAL1556946.1"/>
    </source>
</evidence>
<dbReference type="EMBL" id="JBEAFC010000005">
    <property type="protein sequence ID" value="KAL1556946.1"/>
    <property type="molecule type" value="Genomic_DNA"/>
</dbReference>
<keyword evidence="3" id="KW-0489">Methyltransferase</keyword>
<dbReference type="AlphaFoldDB" id="A0ABD1HPK2"/>
<keyword evidence="4" id="KW-1185">Reference proteome</keyword>
<dbReference type="GO" id="GO:0032259">
    <property type="term" value="P:methylation"/>
    <property type="evidence" value="ECO:0007669"/>
    <property type="project" value="UniProtKB-KW"/>
</dbReference>
<dbReference type="Pfam" id="PF17285">
    <property type="entry name" value="PRMT5_TIM"/>
    <property type="match status" value="1"/>
</dbReference>
<organism evidence="3 4">
    <name type="scientific">Salvia divinorum</name>
    <name type="common">Maria pastora</name>
    <name type="synonym">Diviner's sage</name>
    <dbReference type="NCBI Taxonomy" id="28513"/>
    <lineage>
        <taxon>Eukaryota</taxon>
        <taxon>Viridiplantae</taxon>
        <taxon>Streptophyta</taxon>
        <taxon>Embryophyta</taxon>
        <taxon>Tracheophyta</taxon>
        <taxon>Spermatophyta</taxon>
        <taxon>Magnoliopsida</taxon>
        <taxon>eudicotyledons</taxon>
        <taxon>Gunneridae</taxon>
        <taxon>Pentapetalae</taxon>
        <taxon>asterids</taxon>
        <taxon>lamiids</taxon>
        <taxon>Lamiales</taxon>
        <taxon>Lamiaceae</taxon>
        <taxon>Nepetoideae</taxon>
        <taxon>Mentheae</taxon>
        <taxon>Salviinae</taxon>
        <taxon>Salvia</taxon>
        <taxon>Salvia subgen. Calosphace</taxon>
    </lineage>
</organism>
<keyword evidence="1" id="KW-0949">S-adenosyl-L-methionine</keyword>
<gene>
    <name evidence="3" type="primary">PRMT5</name>
    <name evidence="3" type="ORF">AAHA92_12495</name>
</gene>
<name>A0ABD1HPK2_SALDI</name>
<protein>
    <submittedName>
        <fullName evidence="3">Protein arginine N-methyltransferase 5</fullName>
        <ecNumber evidence="3">2.1.1.320</ecNumber>
    </submittedName>
</protein>
<feature type="domain" description="PRMT5 TIM barrel" evidence="2">
    <location>
        <begin position="19"/>
        <end position="107"/>
    </location>
</feature>
<dbReference type="Proteomes" id="UP001567538">
    <property type="component" value="Unassembled WGS sequence"/>
</dbReference>
<dbReference type="GO" id="GO:0035243">
    <property type="term" value="F:protein-arginine omega-N symmetric methyltransferase activity"/>
    <property type="evidence" value="ECO:0007669"/>
    <property type="project" value="UniProtKB-EC"/>
</dbReference>
<proteinExistence type="predicted"/>
<dbReference type="PANTHER" id="PTHR10738">
    <property type="entry name" value="PROTEIN ARGININE N-METHYLTRANSFERASE 5"/>
    <property type="match status" value="1"/>
</dbReference>
<keyword evidence="3" id="KW-0808">Transferase</keyword>
<reference evidence="3 4" key="1">
    <citation type="submission" date="2024-06" db="EMBL/GenBank/DDBJ databases">
        <title>A chromosome level genome sequence of Diviner's sage (Salvia divinorum).</title>
        <authorList>
            <person name="Ford S.A."/>
            <person name="Ro D.-K."/>
            <person name="Ness R.W."/>
            <person name="Phillips M.A."/>
        </authorList>
    </citation>
    <scope>NUCLEOTIDE SEQUENCE [LARGE SCALE GENOMIC DNA]</scope>
    <source>
        <strain evidence="3">SAF-2024a</strain>
        <tissue evidence="3">Leaf</tissue>
    </source>
</reference>
<dbReference type="Gene3D" id="3.20.20.150">
    <property type="entry name" value="Divalent-metal-dependent TIM barrel enzymes"/>
    <property type="match status" value="1"/>
</dbReference>
<dbReference type="EC" id="2.1.1.320" evidence="3"/>
<dbReference type="InterPro" id="IPR025799">
    <property type="entry name" value="Arg_MeTrfase"/>
</dbReference>
<evidence type="ECO:0000313" key="4">
    <source>
        <dbReference type="Proteomes" id="UP001567538"/>
    </source>
</evidence>
<sequence length="128" mass="14344">MVKPEDGIEVRNPEYMGEGDVDSWELWNSFRLMCEHHNQLSVALDILSSLPSVSSVARWFGELVRAAIINTNSFLTNAKGYPCLSKRHQRLVTAFFDHSVQVVISGRSIHKLPVGTSESNVETQNEGE</sequence>
<evidence type="ECO:0000256" key="1">
    <source>
        <dbReference type="ARBA" id="ARBA00022691"/>
    </source>
</evidence>